<name>A0ABQ5VRS6_9RHOB</name>
<comment type="caution">
    <text evidence="1">The sequence shown here is derived from an EMBL/GenBank/DDBJ whole genome shotgun (WGS) entry which is preliminary data.</text>
</comment>
<proteinExistence type="predicted"/>
<organism evidence="1 2">
    <name type="scientific">Amylibacter marinus</name>
    <dbReference type="NCBI Taxonomy" id="1475483"/>
    <lineage>
        <taxon>Bacteria</taxon>
        <taxon>Pseudomonadati</taxon>
        <taxon>Pseudomonadota</taxon>
        <taxon>Alphaproteobacteria</taxon>
        <taxon>Rhodobacterales</taxon>
        <taxon>Paracoccaceae</taxon>
        <taxon>Amylibacter</taxon>
    </lineage>
</organism>
<dbReference type="InterPro" id="IPR021270">
    <property type="entry name" value="DUF2849"/>
</dbReference>
<evidence type="ECO:0000313" key="1">
    <source>
        <dbReference type="EMBL" id="GLQ34111.1"/>
    </source>
</evidence>
<protein>
    <recommendedName>
        <fullName evidence="3">DUF2849 domain-containing protein</fullName>
    </recommendedName>
</protein>
<evidence type="ECO:0008006" key="3">
    <source>
        <dbReference type="Google" id="ProtNLM"/>
    </source>
</evidence>
<keyword evidence="2" id="KW-1185">Reference proteome</keyword>
<dbReference type="RefSeq" id="WP_284375682.1">
    <property type="nucleotide sequence ID" value="NZ_BSNN01000002.1"/>
</dbReference>
<sequence>MARAYTPKVLTANRLIEGDVVYLNASGEWVLFHDQAWLIEDEAVANTELAKALKLADLLVGPYLANAEMKDGTPIPTHFREEFRTKGPSNYIHGKQEAQ</sequence>
<reference evidence="2" key="1">
    <citation type="journal article" date="2019" name="Int. J. Syst. Evol. Microbiol.">
        <title>The Global Catalogue of Microorganisms (GCM) 10K type strain sequencing project: providing services to taxonomists for standard genome sequencing and annotation.</title>
        <authorList>
            <consortium name="The Broad Institute Genomics Platform"/>
            <consortium name="The Broad Institute Genome Sequencing Center for Infectious Disease"/>
            <person name="Wu L."/>
            <person name="Ma J."/>
        </authorList>
    </citation>
    <scope>NUCLEOTIDE SEQUENCE [LARGE SCALE GENOMIC DNA]</scope>
    <source>
        <strain evidence="2">NBRC 110140</strain>
    </source>
</reference>
<dbReference type="Proteomes" id="UP001156694">
    <property type="component" value="Unassembled WGS sequence"/>
</dbReference>
<evidence type="ECO:0000313" key="2">
    <source>
        <dbReference type="Proteomes" id="UP001156694"/>
    </source>
</evidence>
<dbReference type="EMBL" id="BSNN01000002">
    <property type="protein sequence ID" value="GLQ34111.1"/>
    <property type="molecule type" value="Genomic_DNA"/>
</dbReference>
<dbReference type="Pfam" id="PF11011">
    <property type="entry name" value="DUF2849"/>
    <property type="match status" value="1"/>
</dbReference>
<gene>
    <name evidence="1" type="ORF">GCM10007939_03940</name>
</gene>
<accession>A0ABQ5VRS6</accession>